<feature type="compositionally biased region" description="Low complexity" evidence="2">
    <location>
        <begin position="334"/>
        <end position="347"/>
    </location>
</feature>
<keyword evidence="4" id="KW-1185">Reference proteome</keyword>
<organism evidence="3 4">
    <name type="scientific">Tetrahymena thermophila (strain SB210)</name>
    <dbReference type="NCBI Taxonomy" id="312017"/>
    <lineage>
        <taxon>Eukaryota</taxon>
        <taxon>Sar</taxon>
        <taxon>Alveolata</taxon>
        <taxon>Ciliophora</taxon>
        <taxon>Intramacronucleata</taxon>
        <taxon>Oligohymenophorea</taxon>
        <taxon>Hymenostomatida</taxon>
        <taxon>Tetrahymenina</taxon>
        <taxon>Tetrahymenidae</taxon>
        <taxon>Tetrahymena</taxon>
    </lineage>
</organism>
<dbReference type="KEGG" id="tet:TTHERM_00408860"/>
<evidence type="ECO:0000313" key="4">
    <source>
        <dbReference type="Proteomes" id="UP000009168"/>
    </source>
</evidence>
<proteinExistence type="predicted"/>
<protein>
    <submittedName>
        <fullName evidence="3">Uncharacterized protein</fullName>
    </submittedName>
</protein>
<dbReference type="EMBL" id="GG662612">
    <property type="protein sequence ID" value="EAS00533.2"/>
    <property type="molecule type" value="Genomic_DNA"/>
</dbReference>
<name>I7MFR9_TETTS</name>
<feature type="region of interest" description="Disordered" evidence="2">
    <location>
        <begin position="259"/>
        <end position="299"/>
    </location>
</feature>
<feature type="coiled-coil region" evidence="1">
    <location>
        <begin position="668"/>
        <end position="695"/>
    </location>
</feature>
<keyword evidence="1" id="KW-0175">Coiled coil</keyword>
<feature type="compositionally biased region" description="Polar residues" evidence="2">
    <location>
        <begin position="318"/>
        <end position="330"/>
    </location>
</feature>
<evidence type="ECO:0000256" key="2">
    <source>
        <dbReference type="SAM" id="MobiDB-lite"/>
    </source>
</evidence>
<feature type="region of interest" description="Disordered" evidence="2">
    <location>
        <begin position="318"/>
        <end position="352"/>
    </location>
</feature>
<dbReference type="GeneID" id="7845999"/>
<dbReference type="Proteomes" id="UP000009168">
    <property type="component" value="Unassembled WGS sequence"/>
</dbReference>
<feature type="compositionally biased region" description="Polar residues" evidence="2">
    <location>
        <begin position="263"/>
        <end position="284"/>
    </location>
</feature>
<dbReference type="InParanoid" id="I7MFR9"/>
<evidence type="ECO:0000313" key="3">
    <source>
        <dbReference type="EMBL" id="EAS00533.2"/>
    </source>
</evidence>
<dbReference type="RefSeq" id="XP_001020778.2">
    <property type="nucleotide sequence ID" value="XM_001020778.2"/>
</dbReference>
<sequence>MSNLDEYRPKMRYQNFLILRQSENFDSTKRSSNVQSNQNTQSGFSGKEISVKQALDYKKVMSLSQNRENNRLASKWKSKKLKIIEQEQEILRILKQEQNKSQDIEINSFLDDIEKLESPINKKRSQIVSQIKNLSYFQSAPSSGQKIQRIQNQHLKNRYYLNTENDYEHNKIQKSAINTSINDNSAILQLQTPNQQSRIDTSFPKIKSPNNLISIQRFRENINQNTKSSVSEYIQKRKNVQRSSSINKQDNLKQKEFYDQNKNDNNSNQYQQLHQKRSLSSSNRGNEKKALQNGDQKQNSVFNYPNLAAQANSLHLQNNLSKSQEKSNPQLDCEQQNNNQQEAQNENTNSKNNLKTEVLEEVQMQNQETSLDQQIKQIELQNKLKEDQKNEKQIVDEYLEQQKIEINQVNKNTSKQICMSDPSFIYQDEKNTKVSQQNQHNNFFKNCYENQQIHCENYSNRKSCQNSYDQQFDKENYVIYRQVIKEQKNLQSYQQTIMNRINHLEKEETKNLMKVEETRKRVFQILQDKINQQQFQQNLHKPTAEQLNQNLKRDDSKWNDNVQVVQKKIRSKSVAETRNLGQIIKKQQKFQEEKKKERATQIKTELKQILEENIKKQQFDQQLKEQKCQRIKIQLQQSREQIYRALQEKKQNVINNFNISIIGEKQRNQVIQKNIQKLEEIEENLIQNLKQTQIRQEGVLNELKDVLALNPEQFSKLHFKSIKHDQDQMLTEQSNKILNLRHKKALLC</sequence>
<accession>I7MFR9</accession>
<dbReference type="AlphaFoldDB" id="I7MFR9"/>
<evidence type="ECO:0000256" key="1">
    <source>
        <dbReference type="SAM" id="Coils"/>
    </source>
</evidence>
<gene>
    <name evidence="3" type="ORF">TTHERM_00408860</name>
</gene>
<dbReference type="STRING" id="312017.I7MFR9"/>
<reference evidence="4" key="1">
    <citation type="journal article" date="2006" name="PLoS Biol.">
        <title>Macronuclear genome sequence of the ciliate Tetrahymena thermophila, a model eukaryote.</title>
        <authorList>
            <person name="Eisen J.A."/>
            <person name="Coyne R.S."/>
            <person name="Wu M."/>
            <person name="Wu D."/>
            <person name="Thiagarajan M."/>
            <person name="Wortman J.R."/>
            <person name="Badger J.H."/>
            <person name="Ren Q."/>
            <person name="Amedeo P."/>
            <person name="Jones K.M."/>
            <person name="Tallon L.J."/>
            <person name="Delcher A.L."/>
            <person name="Salzberg S.L."/>
            <person name="Silva J.C."/>
            <person name="Haas B.J."/>
            <person name="Majoros W.H."/>
            <person name="Farzad M."/>
            <person name="Carlton J.M."/>
            <person name="Smith R.K. Jr."/>
            <person name="Garg J."/>
            <person name="Pearlman R.E."/>
            <person name="Karrer K.M."/>
            <person name="Sun L."/>
            <person name="Manning G."/>
            <person name="Elde N.C."/>
            <person name="Turkewitz A.P."/>
            <person name="Asai D.J."/>
            <person name="Wilkes D.E."/>
            <person name="Wang Y."/>
            <person name="Cai H."/>
            <person name="Collins K."/>
            <person name="Stewart B.A."/>
            <person name="Lee S.R."/>
            <person name="Wilamowska K."/>
            <person name="Weinberg Z."/>
            <person name="Ruzzo W.L."/>
            <person name="Wloga D."/>
            <person name="Gaertig J."/>
            <person name="Frankel J."/>
            <person name="Tsao C.-C."/>
            <person name="Gorovsky M.A."/>
            <person name="Keeling P.J."/>
            <person name="Waller R.F."/>
            <person name="Patron N.J."/>
            <person name="Cherry J.M."/>
            <person name="Stover N.A."/>
            <person name="Krieger C.J."/>
            <person name="del Toro C."/>
            <person name="Ryder H.F."/>
            <person name="Williamson S.C."/>
            <person name="Barbeau R.A."/>
            <person name="Hamilton E.P."/>
            <person name="Orias E."/>
        </authorList>
    </citation>
    <scope>NUCLEOTIDE SEQUENCE [LARGE SCALE GENOMIC DNA]</scope>
    <source>
        <strain evidence="4">SB210</strain>
    </source>
</reference>